<dbReference type="Proteomes" id="UP000315344">
    <property type="component" value="Unassembled WGS sequence"/>
</dbReference>
<evidence type="ECO:0000313" key="1">
    <source>
        <dbReference type="EMBL" id="TKW64027.1"/>
    </source>
</evidence>
<name>A0A533I0L0_PARDE</name>
<proteinExistence type="predicted"/>
<organism evidence="1 2">
    <name type="scientific">Paracoccus denitrificans</name>
    <dbReference type="NCBI Taxonomy" id="266"/>
    <lineage>
        <taxon>Bacteria</taxon>
        <taxon>Pseudomonadati</taxon>
        <taxon>Pseudomonadota</taxon>
        <taxon>Alphaproteobacteria</taxon>
        <taxon>Rhodobacterales</taxon>
        <taxon>Paracoccaceae</taxon>
        <taxon>Paracoccus</taxon>
    </lineage>
</organism>
<evidence type="ECO:0000313" key="2">
    <source>
        <dbReference type="Proteomes" id="UP000315344"/>
    </source>
</evidence>
<comment type="caution">
    <text evidence="1">The sequence shown here is derived from an EMBL/GenBank/DDBJ whole genome shotgun (WGS) entry which is preliminary data.</text>
</comment>
<dbReference type="EMBL" id="VAFL01000026">
    <property type="protein sequence ID" value="TKW64027.1"/>
    <property type="molecule type" value="Genomic_DNA"/>
</dbReference>
<accession>A0A533I0L0</accession>
<protein>
    <recommendedName>
        <fullName evidence="3">DUF600 family protein</fullName>
    </recommendedName>
</protein>
<dbReference type="AlphaFoldDB" id="A0A533I0L0"/>
<sequence>MTEVADIIRQIVNGTESLRDSWSGLSVVIGFDDDGDPDNSYGYAYYPNSVEAIAPAPWDLEAAIGGYLNTVYKDSPRPRKMLIQFNRPSGRYNIEFEDKDPGRWQVTPANIERIREELRPKLD</sequence>
<evidence type="ECO:0008006" key="3">
    <source>
        <dbReference type="Google" id="ProtNLM"/>
    </source>
</evidence>
<reference evidence="1 2" key="1">
    <citation type="journal article" date="2017" name="Nat. Commun.">
        <title>In situ click chemistry generation of cyclooxygenase-2 inhibitors.</title>
        <authorList>
            <person name="Bhardwaj A."/>
            <person name="Kaur J."/>
            <person name="Wuest M."/>
            <person name="Wuest F."/>
        </authorList>
    </citation>
    <scope>NUCLEOTIDE SEQUENCE [LARGE SCALE GENOMIC DNA]</scope>
    <source>
        <strain evidence="1">S2_012_000_R3_94</strain>
    </source>
</reference>
<gene>
    <name evidence="1" type="ORF">DI616_18905</name>
</gene>